<keyword evidence="1" id="KW-1133">Transmembrane helix</keyword>
<proteinExistence type="predicted"/>
<keyword evidence="1" id="KW-0812">Transmembrane</keyword>
<evidence type="ECO:0000256" key="1">
    <source>
        <dbReference type="SAM" id="Phobius"/>
    </source>
</evidence>
<comment type="caution">
    <text evidence="2">The sequence shown here is derived from an EMBL/GenBank/DDBJ whole genome shotgun (WGS) entry which is preliminary data.</text>
</comment>
<protein>
    <submittedName>
        <fullName evidence="2">Uncharacterized protein</fullName>
    </submittedName>
</protein>
<feature type="transmembrane region" description="Helical" evidence="1">
    <location>
        <begin position="12"/>
        <end position="29"/>
    </location>
</feature>
<reference evidence="2" key="1">
    <citation type="submission" date="2023-10" db="EMBL/GenBank/DDBJ databases">
        <authorList>
            <person name="Guldener U."/>
        </authorList>
    </citation>
    <scope>NUCLEOTIDE SEQUENCE</scope>
    <source>
        <strain evidence="2">Mp4</strain>
    </source>
</reference>
<keyword evidence="1" id="KW-0472">Membrane</keyword>
<dbReference type="EMBL" id="OAPG01000015">
    <property type="protein sequence ID" value="SNX86659.1"/>
    <property type="molecule type" value="Genomic_DNA"/>
</dbReference>
<evidence type="ECO:0000313" key="2">
    <source>
        <dbReference type="EMBL" id="SNX86659.1"/>
    </source>
</evidence>
<sequence length="140" mass="15275">MQSVSHSRMTWAAVFASPTVIIEIISLIGRLSHPSHLRHAPLANIALLSLTRAERSLSSLSAGTANLHDPSGLSVSLAIIKDGDPSARWLVSLFSQALGHPSRHQAPYFHVAFIQISARPSSNQVPFLQVPQDTVNRVRW</sequence>
<name>A0AAJ4XQK3_9BASI</name>
<gene>
    <name evidence="2" type="ORF">MEPE_05368</name>
</gene>
<dbReference type="AlphaFoldDB" id="A0AAJ4XQK3"/>
<evidence type="ECO:0000313" key="3">
    <source>
        <dbReference type="Proteomes" id="UP001294444"/>
    </source>
</evidence>
<dbReference type="Proteomes" id="UP001294444">
    <property type="component" value="Unassembled WGS sequence"/>
</dbReference>
<keyword evidence="3" id="KW-1185">Reference proteome</keyword>
<accession>A0AAJ4XQK3</accession>
<organism evidence="2 3">
    <name type="scientific">Melanopsichium pennsylvanicum</name>
    <dbReference type="NCBI Taxonomy" id="63383"/>
    <lineage>
        <taxon>Eukaryota</taxon>
        <taxon>Fungi</taxon>
        <taxon>Dikarya</taxon>
        <taxon>Basidiomycota</taxon>
        <taxon>Ustilaginomycotina</taxon>
        <taxon>Ustilaginomycetes</taxon>
        <taxon>Ustilaginales</taxon>
        <taxon>Ustilaginaceae</taxon>
        <taxon>Melanopsichium</taxon>
    </lineage>
</organism>